<evidence type="ECO:0000256" key="3">
    <source>
        <dbReference type="ARBA" id="ARBA00022679"/>
    </source>
</evidence>
<dbReference type="InterPro" id="IPR004534">
    <property type="entry name" value="SelA_trans"/>
</dbReference>
<evidence type="ECO:0000256" key="2">
    <source>
        <dbReference type="ARBA" id="ARBA00022490"/>
    </source>
</evidence>
<accession>A0A938XNP2</accession>
<dbReference type="EMBL" id="JAFBDQ010000002">
    <property type="protein sequence ID" value="MBM7555732.1"/>
    <property type="molecule type" value="Genomic_DNA"/>
</dbReference>
<dbReference type="Proteomes" id="UP000774000">
    <property type="component" value="Unassembled WGS sequence"/>
</dbReference>
<evidence type="ECO:0000313" key="12">
    <source>
        <dbReference type="Proteomes" id="UP000774000"/>
    </source>
</evidence>
<evidence type="ECO:0000256" key="6">
    <source>
        <dbReference type="ARBA" id="ARBA00023266"/>
    </source>
</evidence>
<comment type="function">
    <text evidence="8">Converts seryl-tRNA(Sec) to selenocysteinyl-tRNA(Sec) required for selenoprotein biosynthesis.</text>
</comment>
<dbReference type="AlphaFoldDB" id="A0A938XNP2"/>
<sequence length="472" mass="52052">MDQKRKNHLRSIPAVNDLLAHEQGEKLVNDYSHELVVEAIREVTEELRGKIFNIELSGLKELKIDSKSILAQVQHYLESKMSDQLLTAVNATGVVVHTNLGRSLLCDAAKDKLLDVASNYSTLEINRDTGERGSRYELVEELLTELTGAEAALVVNNNAAAVLLAVSALASGQEAIIARGQLVEIGGSFRIPEVMEQGGAELRGIGTTNRVHLADYKNAINEETGMILKVHTSNYRVVGFSKEVELEELVDLGTQYELPVVEDLGSGVLLDLRDEGLSYEQTVQDCIAAGADVVTFSGDKLLGGPQAGIIVGQEEYIEQMKSHPLNRALRVDKFTLGSLEATLQQYRDLEQAKEKIPTLEMITRTQEQLKTRAQEFATELEEVITDNLTLEIKQDSSRVGGGAYPNEGLPTYVLALEDESLTAEELAEELRLHDPPIFSRISDEQVILDVRTLQSEDEEHIISAVQNLSIVR</sequence>
<keyword evidence="5 8" id="KW-0648">Protein biosynthesis</keyword>
<dbReference type="Gene3D" id="3.40.640.10">
    <property type="entry name" value="Type I PLP-dependent aspartate aminotransferase-like (Major domain)"/>
    <property type="match status" value="1"/>
</dbReference>
<dbReference type="PANTHER" id="PTHR32328:SF0">
    <property type="entry name" value="L-SERYL-TRNA(SEC) SELENIUM TRANSFERASE"/>
    <property type="match status" value="1"/>
</dbReference>
<evidence type="ECO:0000256" key="1">
    <source>
        <dbReference type="ARBA" id="ARBA00001933"/>
    </source>
</evidence>
<keyword evidence="12" id="KW-1185">Reference proteome</keyword>
<dbReference type="GO" id="GO:0001717">
    <property type="term" value="P:conversion of seryl-tRNAsec to selenocys-tRNAsec"/>
    <property type="evidence" value="ECO:0007669"/>
    <property type="project" value="UniProtKB-UniRule"/>
</dbReference>
<reference evidence="11" key="1">
    <citation type="submission" date="2021-01" db="EMBL/GenBank/DDBJ databases">
        <title>Genomic Encyclopedia of Type Strains, Phase IV (KMG-IV): sequencing the most valuable type-strain genomes for metagenomic binning, comparative biology and taxonomic classification.</title>
        <authorList>
            <person name="Goeker M."/>
        </authorList>
    </citation>
    <scope>NUCLEOTIDE SEQUENCE</scope>
    <source>
        <strain evidence="11">DSM 23230</strain>
    </source>
</reference>
<evidence type="ECO:0000259" key="10">
    <source>
        <dbReference type="Pfam" id="PF12390"/>
    </source>
</evidence>
<dbReference type="EC" id="2.9.1.1" evidence="8"/>
<dbReference type="Pfam" id="PF03841">
    <property type="entry name" value="SelA"/>
    <property type="match status" value="1"/>
</dbReference>
<comment type="similarity">
    <text evidence="7 8">Belongs to the SelA family.</text>
</comment>
<keyword evidence="4 8" id="KW-0663">Pyridoxal phosphate</keyword>
<proteinExistence type="inferred from homology"/>
<evidence type="ECO:0000256" key="7">
    <source>
        <dbReference type="ARBA" id="ARBA00044507"/>
    </source>
</evidence>
<feature type="modified residue" description="N6-(pyridoxal phosphate)lysine" evidence="8 9">
    <location>
        <position position="300"/>
    </location>
</feature>
<evidence type="ECO:0000256" key="8">
    <source>
        <dbReference type="HAMAP-Rule" id="MF_00423"/>
    </source>
</evidence>
<comment type="catalytic activity">
    <reaction evidence="8">
        <text>L-seryl-tRNA(Sec) + selenophosphate + H(+) = L-selenocysteinyl-tRNA(Sec) + phosphate</text>
        <dbReference type="Rhea" id="RHEA:22728"/>
        <dbReference type="Rhea" id="RHEA-COMP:9742"/>
        <dbReference type="Rhea" id="RHEA-COMP:9743"/>
        <dbReference type="ChEBI" id="CHEBI:15378"/>
        <dbReference type="ChEBI" id="CHEBI:16144"/>
        <dbReference type="ChEBI" id="CHEBI:43474"/>
        <dbReference type="ChEBI" id="CHEBI:78533"/>
        <dbReference type="ChEBI" id="CHEBI:78573"/>
        <dbReference type="EC" id="2.9.1.1"/>
    </reaction>
</comment>
<dbReference type="GO" id="GO:0004125">
    <property type="term" value="F:L-seryl-tRNA(Sec) selenium transferase activity"/>
    <property type="evidence" value="ECO:0007669"/>
    <property type="project" value="UniProtKB-UniRule"/>
</dbReference>
<evidence type="ECO:0000313" key="11">
    <source>
        <dbReference type="EMBL" id="MBM7555732.1"/>
    </source>
</evidence>
<organism evidence="11 12">
    <name type="scientific">Halanaerobacter jeridensis</name>
    <dbReference type="NCBI Taxonomy" id="706427"/>
    <lineage>
        <taxon>Bacteria</taxon>
        <taxon>Bacillati</taxon>
        <taxon>Bacillota</taxon>
        <taxon>Clostridia</taxon>
        <taxon>Halanaerobiales</taxon>
        <taxon>Halobacteroidaceae</taxon>
        <taxon>Halanaerobacter</taxon>
    </lineage>
</organism>
<comment type="subcellular location">
    <subcellularLocation>
        <location evidence="8">Cytoplasm</location>
    </subcellularLocation>
</comment>
<keyword evidence="2 8" id="KW-0963">Cytoplasm</keyword>
<evidence type="ECO:0000256" key="5">
    <source>
        <dbReference type="ARBA" id="ARBA00022917"/>
    </source>
</evidence>
<dbReference type="NCBIfam" id="TIGR00474">
    <property type="entry name" value="selA"/>
    <property type="match status" value="1"/>
</dbReference>
<dbReference type="InterPro" id="IPR015421">
    <property type="entry name" value="PyrdxlP-dep_Trfase_major"/>
</dbReference>
<dbReference type="PANTHER" id="PTHR32328">
    <property type="entry name" value="L-SERYL-TRNA(SEC) SELENIUM TRANSFERASE"/>
    <property type="match status" value="1"/>
</dbReference>
<comment type="cofactor">
    <cofactor evidence="1 8 9">
        <name>pyridoxal 5'-phosphate</name>
        <dbReference type="ChEBI" id="CHEBI:597326"/>
    </cofactor>
</comment>
<evidence type="ECO:0000256" key="4">
    <source>
        <dbReference type="ARBA" id="ARBA00022898"/>
    </source>
</evidence>
<feature type="domain" description="L-seryl-tRNA selenium transferase N-terminal" evidence="10">
    <location>
        <begin position="9"/>
        <end position="48"/>
    </location>
</feature>
<protein>
    <recommendedName>
        <fullName evidence="8">L-seryl-tRNA(Sec) selenium transferase</fullName>
        <ecNumber evidence="8">2.9.1.1</ecNumber>
    </recommendedName>
    <alternativeName>
        <fullName evidence="8">Selenocysteine synthase</fullName>
        <shortName evidence="8">Sec synthase</shortName>
    </alternativeName>
    <alternativeName>
        <fullName evidence="8">Selenocysteinyl-tRNA(Sec) synthase</fullName>
    </alternativeName>
</protein>
<name>A0A938XNP2_9FIRM</name>
<dbReference type="InterPro" id="IPR015424">
    <property type="entry name" value="PyrdxlP-dep_Trfase"/>
</dbReference>
<dbReference type="HAMAP" id="MF_00423">
    <property type="entry name" value="SelA"/>
    <property type="match status" value="1"/>
</dbReference>
<comment type="caution">
    <text evidence="11">The sequence shown here is derived from an EMBL/GenBank/DDBJ whole genome shotgun (WGS) entry which is preliminary data.</text>
</comment>
<dbReference type="GO" id="GO:0005737">
    <property type="term" value="C:cytoplasm"/>
    <property type="evidence" value="ECO:0007669"/>
    <property type="project" value="UniProtKB-SubCell"/>
</dbReference>
<comment type="pathway">
    <text evidence="8">Aminoacyl-tRNA biosynthesis; selenocysteinyl-tRNA(Sec) biosynthesis; selenocysteinyl-tRNA(Sec) from L-seryl-tRNA(Sec) (bacterial route): step 1/1.</text>
</comment>
<evidence type="ECO:0000256" key="9">
    <source>
        <dbReference type="PIRSR" id="PIRSR618319-50"/>
    </source>
</evidence>
<dbReference type="RefSeq" id="WP_204700452.1">
    <property type="nucleotide sequence ID" value="NZ_JAFBDQ010000002.1"/>
</dbReference>
<dbReference type="InterPro" id="IPR018319">
    <property type="entry name" value="SelA-like"/>
</dbReference>
<keyword evidence="3 8" id="KW-0808">Transferase</keyword>
<dbReference type="GO" id="GO:0001514">
    <property type="term" value="P:selenocysteine incorporation"/>
    <property type="evidence" value="ECO:0007669"/>
    <property type="project" value="UniProtKB-UniRule"/>
</dbReference>
<keyword evidence="6 8" id="KW-0711">Selenium</keyword>
<dbReference type="SUPFAM" id="SSF53383">
    <property type="entry name" value="PLP-dependent transferases"/>
    <property type="match status" value="1"/>
</dbReference>
<dbReference type="Gene3D" id="3.90.1150.180">
    <property type="match status" value="1"/>
</dbReference>
<dbReference type="Pfam" id="PF12390">
    <property type="entry name" value="Se-cys_synth_N"/>
    <property type="match status" value="1"/>
</dbReference>
<gene>
    <name evidence="8" type="primary">selA</name>
    <name evidence="11" type="ORF">JOC47_000557</name>
</gene>
<dbReference type="InterPro" id="IPR025862">
    <property type="entry name" value="SelA_trans_N_dom"/>
</dbReference>